<keyword evidence="2" id="KW-1003">Cell membrane</keyword>
<feature type="transmembrane region" description="Helical" evidence="6">
    <location>
        <begin position="99"/>
        <end position="117"/>
    </location>
</feature>
<feature type="transmembrane region" description="Helical" evidence="6">
    <location>
        <begin position="404"/>
        <end position="423"/>
    </location>
</feature>
<comment type="caution">
    <text evidence="7">The sequence shown here is derived from an EMBL/GenBank/DDBJ whole genome shotgun (WGS) entry which is preliminary data.</text>
</comment>
<organism evidence="7 8">
    <name type="scientific">Labilibaculum manganireducens</name>
    <dbReference type="NCBI Taxonomy" id="1940525"/>
    <lineage>
        <taxon>Bacteria</taxon>
        <taxon>Pseudomonadati</taxon>
        <taxon>Bacteroidota</taxon>
        <taxon>Bacteroidia</taxon>
        <taxon>Marinilabiliales</taxon>
        <taxon>Marinifilaceae</taxon>
        <taxon>Labilibaculum</taxon>
    </lineage>
</organism>
<evidence type="ECO:0000256" key="2">
    <source>
        <dbReference type="ARBA" id="ARBA00022475"/>
    </source>
</evidence>
<reference evidence="7 8" key="1">
    <citation type="journal article" date="2017" name="Front. Microbiol.">
        <title>Labilibaculum manganireducens gen. nov., sp. nov. and Labilibaculum filiforme sp. nov., Novel Bacteroidetes Isolated from Subsurface Sediments of the Baltic Sea.</title>
        <authorList>
            <person name="Vandieken V."/>
            <person name="Marshall I.P."/>
            <person name="Niemann H."/>
            <person name="Engelen B."/>
            <person name="Cypionka H."/>
        </authorList>
    </citation>
    <scope>NUCLEOTIDE SEQUENCE [LARGE SCALE GENOMIC DNA]</scope>
    <source>
        <strain evidence="7 8">59.10-2M</strain>
    </source>
</reference>
<keyword evidence="3 6" id="KW-0812">Transmembrane</keyword>
<sequence length="486" mass="55919">MKRLHSFILKSFLGPLAFTFFICMFVLLMQFLWRYIDELVGKGLDWTVIAEFLFYVSATLVPMALPLAILLASIMTFGNMGENYELIAMKAAGISLQRIMKPLTILIILISLGAFYFSNNIMPVASLKTTTLLRDIKRQNPELILKEGIFTNDLPKFSVKVGKIDKNTGMMYDLLIYDHRENLGNTDVTVADSGTMVTSADKLTMNLTLYSGNIYQEVKQKPRNRNKNHPSRRIKFRVFKQNISLPGTDLKRTDENVYKNSYRMLNLGQLVNQEDSLELNLKKEKDNFTKSLLARHYFQKEPKNLLKDSIKSVLITEKIQDADSLFNKLSLSKKLTTISYALNKGRKARENISRKDGEFSGQIKWIRKYTNEWHRKFTLPFACFIFFFIGAPLGAIIRKGGLGMPVIISILFFIVYYIISMTAERFSKELVLEPVWGMWMSSLIVLPLGIILTYKATTDSAVFNIENYIDFFKKINPLKFFKKKNA</sequence>
<feature type="transmembrane region" description="Helical" evidence="6">
    <location>
        <begin position="12"/>
        <end position="33"/>
    </location>
</feature>
<dbReference type="PANTHER" id="PTHR33529:SF6">
    <property type="entry name" value="YJGP_YJGQ FAMILY PERMEASE"/>
    <property type="match status" value="1"/>
</dbReference>
<evidence type="ECO:0000313" key="7">
    <source>
        <dbReference type="EMBL" id="PKQ61801.1"/>
    </source>
</evidence>
<evidence type="ECO:0000313" key="8">
    <source>
        <dbReference type="Proteomes" id="UP000233618"/>
    </source>
</evidence>
<accession>A0A2N3HUU7</accession>
<evidence type="ECO:0000256" key="4">
    <source>
        <dbReference type="ARBA" id="ARBA00022989"/>
    </source>
</evidence>
<evidence type="ECO:0000256" key="6">
    <source>
        <dbReference type="SAM" id="Phobius"/>
    </source>
</evidence>
<keyword evidence="8" id="KW-1185">Reference proteome</keyword>
<comment type="subcellular location">
    <subcellularLocation>
        <location evidence="1">Cell membrane</location>
        <topology evidence="1">Multi-pass membrane protein</topology>
    </subcellularLocation>
</comment>
<dbReference type="RefSeq" id="WP_101311382.1">
    <property type="nucleotide sequence ID" value="NZ_MVDE01000041.1"/>
</dbReference>
<dbReference type="InterPro" id="IPR005495">
    <property type="entry name" value="LptG/LptF_permease"/>
</dbReference>
<name>A0A2N3HUU7_9BACT</name>
<dbReference type="Pfam" id="PF03739">
    <property type="entry name" value="LptF_LptG"/>
    <property type="match status" value="1"/>
</dbReference>
<dbReference type="Proteomes" id="UP000233618">
    <property type="component" value="Unassembled WGS sequence"/>
</dbReference>
<proteinExistence type="predicted"/>
<feature type="transmembrane region" description="Helical" evidence="6">
    <location>
        <begin position="53"/>
        <end position="78"/>
    </location>
</feature>
<dbReference type="EMBL" id="MVDE01000041">
    <property type="protein sequence ID" value="PKQ61801.1"/>
    <property type="molecule type" value="Genomic_DNA"/>
</dbReference>
<evidence type="ECO:0000256" key="5">
    <source>
        <dbReference type="ARBA" id="ARBA00023136"/>
    </source>
</evidence>
<feature type="transmembrane region" description="Helical" evidence="6">
    <location>
        <begin position="377"/>
        <end position="397"/>
    </location>
</feature>
<evidence type="ECO:0000256" key="3">
    <source>
        <dbReference type="ARBA" id="ARBA00022692"/>
    </source>
</evidence>
<dbReference type="PANTHER" id="PTHR33529">
    <property type="entry name" value="SLR0882 PROTEIN-RELATED"/>
    <property type="match status" value="1"/>
</dbReference>
<protein>
    <submittedName>
        <fullName evidence="7">Permease</fullName>
    </submittedName>
</protein>
<dbReference type="GO" id="GO:0043190">
    <property type="term" value="C:ATP-binding cassette (ABC) transporter complex"/>
    <property type="evidence" value="ECO:0007669"/>
    <property type="project" value="TreeGrafter"/>
</dbReference>
<keyword evidence="5 6" id="KW-0472">Membrane</keyword>
<feature type="transmembrane region" description="Helical" evidence="6">
    <location>
        <begin position="435"/>
        <end position="454"/>
    </location>
</feature>
<dbReference type="GO" id="GO:0015920">
    <property type="term" value="P:lipopolysaccharide transport"/>
    <property type="evidence" value="ECO:0007669"/>
    <property type="project" value="TreeGrafter"/>
</dbReference>
<dbReference type="AlphaFoldDB" id="A0A2N3HUU7"/>
<gene>
    <name evidence="7" type="ORF">BZG01_18725</name>
</gene>
<keyword evidence="4 6" id="KW-1133">Transmembrane helix</keyword>
<evidence type="ECO:0000256" key="1">
    <source>
        <dbReference type="ARBA" id="ARBA00004651"/>
    </source>
</evidence>